<keyword evidence="1" id="KW-0732">Signal</keyword>
<organism evidence="2 3">
    <name type="scientific">Pristionchus mayeri</name>
    <dbReference type="NCBI Taxonomy" id="1317129"/>
    <lineage>
        <taxon>Eukaryota</taxon>
        <taxon>Metazoa</taxon>
        <taxon>Ecdysozoa</taxon>
        <taxon>Nematoda</taxon>
        <taxon>Chromadorea</taxon>
        <taxon>Rhabditida</taxon>
        <taxon>Rhabditina</taxon>
        <taxon>Diplogasteromorpha</taxon>
        <taxon>Diplogasteroidea</taxon>
        <taxon>Neodiplogasteridae</taxon>
        <taxon>Pristionchus</taxon>
    </lineage>
</organism>
<keyword evidence="3" id="KW-1185">Reference proteome</keyword>
<dbReference type="EMBL" id="BTRK01000006">
    <property type="protein sequence ID" value="GMR61915.1"/>
    <property type="molecule type" value="Genomic_DNA"/>
</dbReference>
<evidence type="ECO:0000256" key="1">
    <source>
        <dbReference type="SAM" id="SignalP"/>
    </source>
</evidence>
<feature type="chain" id="PRO_5042810772" evidence="1">
    <location>
        <begin position="22"/>
        <end position="279"/>
    </location>
</feature>
<reference evidence="3" key="1">
    <citation type="submission" date="2022-10" db="EMBL/GenBank/DDBJ databases">
        <title>Genome assembly of Pristionchus species.</title>
        <authorList>
            <person name="Yoshida K."/>
            <person name="Sommer R.J."/>
        </authorList>
    </citation>
    <scope>NUCLEOTIDE SEQUENCE [LARGE SCALE GENOMIC DNA]</scope>
    <source>
        <strain evidence="3">RS5460</strain>
    </source>
</reference>
<comment type="caution">
    <text evidence="2">The sequence shown here is derived from an EMBL/GenBank/DDBJ whole genome shotgun (WGS) entry which is preliminary data.</text>
</comment>
<feature type="non-terminal residue" evidence="2">
    <location>
        <position position="1"/>
    </location>
</feature>
<accession>A0AAN5DGX3</accession>
<feature type="non-terminal residue" evidence="2">
    <location>
        <position position="279"/>
    </location>
</feature>
<name>A0AAN5DGX3_9BILA</name>
<sequence length="279" mass="30693">SAMSARSSFHLFFVVLAAVEARVTFDYSEVLQANDFDSPFDEIPFSCDMKYGCTVYVDSPDDSLQVIDEHGSPIASFTDIFGNNPNSLEGLTLPPGKKYKLRNDYGKSKANFVFYAVRVNLAADINCCLSVAAPQGTDSITITGRNRYATVISSAISIELGAFKGSYPVGYPKIYTTGFDLGDGDYWKPAFQGRSQGSVEKSTFVIAAPILTIDFGPQGNHSVQVNNRQCLSYIFCNWLLCAASKSSRQSESHQGCRLVDFVHVTRVCVMFVCQWSVLF</sequence>
<evidence type="ECO:0000313" key="2">
    <source>
        <dbReference type="EMBL" id="GMR61915.1"/>
    </source>
</evidence>
<evidence type="ECO:0000313" key="3">
    <source>
        <dbReference type="Proteomes" id="UP001328107"/>
    </source>
</evidence>
<proteinExistence type="predicted"/>
<dbReference type="AlphaFoldDB" id="A0AAN5DGX3"/>
<feature type="signal peptide" evidence="1">
    <location>
        <begin position="1"/>
        <end position="21"/>
    </location>
</feature>
<gene>
    <name evidence="2" type="ORF">PMAYCL1PPCAC_32110</name>
</gene>
<protein>
    <submittedName>
        <fullName evidence="2">Uncharacterized protein</fullName>
    </submittedName>
</protein>
<dbReference type="Proteomes" id="UP001328107">
    <property type="component" value="Unassembled WGS sequence"/>
</dbReference>